<feature type="compositionally biased region" description="Basic and acidic residues" evidence="1">
    <location>
        <begin position="116"/>
        <end position="131"/>
    </location>
</feature>
<gene>
    <name evidence="2" type="ORF">CDL15_Pgr007323</name>
    <name evidence="3" type="ORF">CRG98_011931</name>
</gene>
<reference evidence="2" key="2">
    <citation type="submission" date="2017-06" db="EMBL/GenBank/DDBJ databases">
        <title>The pomegranate genome and the genomics of punicalagin biosynthesis.</title>
        <authorList>
            <person name="Xu C."/>
        </authorList>
    </citation>
    <scope>NUCLEOTIDE SEQUENCE [LARGE SCALE GENOMIC DNA]</scope>
    <source>
        <tissue evidence="2">Fresh leaf</tissue>
    </source>
</reference>
<dbReference type="EMBL" id="PGOL01000589">
    <property type="protein sequence ID" value="PKI67718.1"/>
    <property type="molecule type" value="Genomic_DNA"/>
</dbReference>
<accession>A0A218X7V4</accession>
<reference evidence="4" key="1">
    <citation type="journal article" date="2017" name="Plant J.">
        <title>The pomegranate (Punica granatum L.) genome and the genomics of punicalagin biosynthesis.</title>
        <authorList>
            <person name="Qin G."/>
            <person name="Xu C."/>
            <person name="Ming R."/>
            <person name="Tang H."/>
            <person name="Guyot R."/>
            <person name="Kramer E.M."/>
            <person name="Hu Y."/>
            <person name="Yi X."/>
            <person name="Qi Y."/>
            <person name="Xu X."/>
            <person name="Gao Z."/>
            <person name="Pan H."/>
            <person name="Jian J."/>
            <person name="Tian Y."/>
            <person name="Yue Z."/>
            <person name="Xu Y."/>
        </authorList>
    </citation>
    <scope>NUCLEOTIDE SEQUENCE [LARGE SCALE GENOMIC DNA]</scope>
    <source>
        <strain evidence="4">cv. Dabenzi</strain>
    </source>
</reference>
<protein>
    <submittedName>
        <fullName evidence="2">Uncharacterized protein</fullName>
    </submittedName>
</protein>
<evidence type="ECO:0000313" key="5">
    <source>
        <dbReference type="Proteomes" id="UP000233551"/>
    </source>
</evidence>
<evidence type="ECO:0000313" key="2">
    <source>
        <dbReference type="EMBL" id="OWM81285.1"/>
    </source>
</evidence>
<dbReference type="GeneID" id="116192044"/>
<dbReference type="OrthoDB" id="1932652at2759"/>
<feature type="compositionally biased region" description="Polar residues" evidence="1">
    <location>
        <begin position="132"/>
        <end position="149"/>
    </location>
</feature>
<dbReference type="AlphaFoldDB" id="A0A218X7V4"/>
<evidence type="ECO:0000313" key="3">
    <source>
        <dbReference type="EMBL" id="PKI67718.1"/>
    </source>
</evidence>
<dbReference type="EMBL" id="MTKT01002214">
    <property type="protein sequence ID" value="OWM81285.1"/>
    <property type="molecule type" value="Genomic_DNA"/>
</dbReference>
<organism evidence="2 4">
    <name type="scientific">Punica granatum</name>
    <name type="common">Pomegranate</name>
    <dbReference type="NCBI Taxonomy" id="22663"/>
    <lineage>
        <taxon>Eukaryota</taxon>
        <taxon>Viridiplantae</taxon>
        <taxon>Streptophyta</taxon>
        <taxon>Embryophyta</taxon>
        <taxon>Tracheophyta</taxon>
        <taxon>Spermatophyta</taxon>
        <taxon>Magnoliopsida</taxon>
        <taxon>eudicotyledons</taxon>
        <taxon>Gunneridae</taxon>
        <taxon>Pentapetalae</taxon>
        <taxon>rosids</taxon>
        <taxon>malvids</taxon>
        <taxon>Myrtales</taxon>
        <taxon>Lythraceae</taxon>
        <taxon>Punica</taxon>
    </lineage>
</organism>
<keyword evidence="5" id="KW-1185">Reference proteome</keyword>
<dbReference type="PANTHER" id="PTHR37196">
    <property type="entry name" value="TRANSMEMBRANE PROTEIN"/>
    <property type="match status" value="1"/>
</dbReference>
<dbReference type="Proteomes" id="UP000233551">
    <property type="component" value="Unassembled WGS sequence"/>
</dbReference>
<sequence length="149" mass="16168">MESVAYCRSPSPSLISPRQRQPSRRSLGPIRELRSGQLCPYVIRSSDLFTPTSMLPVHTTANAVNEFCSVAAASPAKSGDISVFLQTSAVLLGMYWIANFVVPDLISKYFGFDKVGQEDDQNKPNEDDSTKEGGSSSPTKGQGFNSTRS</sequence>
<dbReference type="Proteomes" id="UP000197138">
    <property type="component" value="Unassembled WGS sequence"/>
</dbReference>
<evidence type="ECO:0000256" key="1">
    <source>
        <dbReference type="SAM" id="MobiDB-lite"/>
    </source>
</evidence>
<feature type="compositionally biased region" description="Low complexity" evidence="1">
    <location>
        <begin position="8"/>
        <end position="27"/>
    </location>
</feature>
<comment type="caution">
    <text evidence="2">The sequence shown here is derived from an EMBL/GenBank/DDBJ whole genome shotgun (WGS) entry which is preliminary data.</text>
</comment>
<feature type="region of interest" description="Disordered" evidence="1">
    <location>
        <begin position="1"/>
        <end position="27"/>
    </location>
</feature>
<dbReference type="STRING" id="22663.A0A218X7V4"/>
<name>A0A218X7V4_PUNGR</name>
<proteinExistence type="predicted"/>
<reference evidence="3 5" key="3">
    <citation type="submission" date="2017-11" db="EMBL/GenBank/DDBJ databases">
        <title>De-novo sequencing of pomegranate (Punica granatum L.) genome.</title>
        <authorList>
            <person name="Akparov Z."/>
            <person name="Amiraslanov A."/>
            <person name="Hajiyeva S."/>
            <person name="Abbasov M."/>
            <person name="Kaur K."/>
            <person name="Hamwieh A."/>
            <person name="Solovyev V."/>
            <person name="Salamov A."/>
            <person name="Braich B."/>
            <person name="Kosarev P."/>
            <person name="Mahmoud A."/>
            <person name="Hajiyev E."/>
            <person name="Babayeva S."/>
            <person name="Izzatullayeva V."/>
            <person name="Mammadov A."/>
            <person name="Mammadov A."/>
            <person name="Sharifova S."/>
            <person name="Ojaghi J."/>
            <person name="Eynullazada K."/>
            <person name="Bayramov B."/>
            <person name="Abdulazimova A."/>
            <person name="Shahmuradov I."/>
        </authorList>
    </citation>
    <scope>NUCLEOTIDE SEQUENCE [LARGE SCALE GENOMIC DNA]</scope>
    <source>
        <strain evidence="3">AG2017</strain>
        <strain evidence="5">cv. AG2017</strain>
        <tissue evidence="3">Leaf</tissue>
    </source>
</reference>
<feature type="region of interest" description="Disordered" evidence="1">
    <location>
        <begin position="116"/>
        <end position="149"/>
    </location>
</feature>
<dbReference type="PANTHER" id="PTHR37196:SF2">
    <property type="entry name" value="TRANSMEMBRANE PROTEIN"/>
    <property type="match status" value="1"/>
</dbReference>
<evidence type="ECO:0000313" key="4">
    <source>
        <dbReference type="Proteomes" id="UP000197138"/>
    </source>
</evidence>